<dbReference type="KEGG" id="bbel:109469520"/>
<dbReference type="OrthoDB" id="26525at2759"/>
<protein>
    <submittedName>
        <fullName evidence="8">Troponin C, skeletal muscle-like</fullName>
    </submittedName>
</protein>
<dbReference type="InterPro" id="IPR018247">
    <property type="entry name" value="EF_Hand_1_Ca_BS"/>
</dbReference>
<organism evidence="7 8">
    <name type="scientific">Branchiostoma belcheri</name>
    <name type="common">Amphioxus</name>
    <dbReference type="NCBI Taxonomy" id="7741"/>
    <lineage>
        <taxon>Eukaryota</taxon>
        <taxon>Metazoa</taxon>
        <taxon>Chordata</taxon>
        <taxon>Cephalochordata</taxon>
        <taxon>Leptocardii</taxon>
        <taxon>Amphioxiformes</taxon>
        <taxon>Branchiostomatidae</taxon>
        <taxon>Branchiostoma</taxon>
    </lineage>
</organism>
<dbReference type="FunFam" id="1.10.238.10:FF:000107">
    <property type="entry name" value="Troponin C, skeletal muscle"/>
    <property type="match status" value="1"/>
</dbReference>
<feature type="domain" description="EF-hand" evidence="6">
    <location>
        <begin position="150"/>
        <end position="185"/>
    </location>
</feature>
<proteinExistence type="inferred from homology"/>
<feature type="domain" description="EF-hand" evidence="6">
    <location>
        <begin position="1"/>
        <end position="25"/>
    </location>
</feature>
<dbReference type="Gene3D" id="1.10.238.10">
    <property type="entry name" value="EF-hand"/>
    <property type="match status" value="3"/>
</dbReference>
<evidence type="ECO:0000256" key="3">
    <source>
        <dbReference type="ARBA" id="ARBA00022837"/>
    </source>
</evidence>
<keyword evidence="7" id="KW-1185">Reference proteome</keyword>
<gene>
    <name evidence="8" type="primary">LOC109469520</name>
</gene>
<dbReference type="PANTHER" id="PTHR23048">
    <property type="entry name" value="MYOSIN LIGHT CHAIN 1, 3"/>
    <property type="match status" value="1"/>
</dbReference>
<sequence length="186" mass="21088">MFDADGGGDISTRELGTIMSRLGMNPSRAELNDIVHEVDADEFKLAFDMFDADGGGDISTRELGTIMSRLGMNPSRAELNDIVHEVDADGSGTIDFEEFLEMMVLYMAVEKKELNEEEVRAAFRIIDNNNDGFISMVEWKEYLLSCDEPLTEQEMQELMDDGDVNRDGRLDFDEFKDILMAFNISW</sequence>
<evidence type="ECO:0000256" key="1">
    <source>
        <dbReference type="ARBA" id="ARBA00022723"/>
    </source>
</evidence>
<dbReference type="PANTHER" id="PTHR23048:SF46">
    <property type="entry name" value="TROPONIN C-LIKE ISOFORM X1"/>
    <property type="match status" value="1"/>
</dbReference>
<feature type="domain" description="EF-hand" evidence="6">
    <location>
        <begin position="74"/>
        <end position="109"/>
    </location>
</feature>
<feature type="domain" description="EF-hand" evidence="6">
    <location>
        <begin position="114"/>
        <end position="149"/>
    </location>
</feature>
<keyword evidence="2" id="KW-0677">Repeat</keyword>
<dbReference type="Proteomes" id="UP000515135">
    <property type="component" value="Unplaced"/>
</dbReference>
<dbReference type="PROSITE" id="PS50222">
    <property type="entry name" value="EF_HAND_2"/>
    <property type="match status" value="5"/>
</dbReference>
<dbReference type="SUPFAM" id="SSF47473">
    <property type="entry name" value="EF-hand"/>
    <property type="match status" value="2"/>
</dbReference>
<evidence type="ECO:0000256" key="5">
    <source>
        <dbReference type="ARBA" id="ARBA00038202"/>
    </source>
</evidence>
<dbReference type="InterPro" id="IPR002048">
    <property type="entry name" value="EF_hand_dom"/>
</dbReference>
<dbReference type="GO" id="GO:0005509">
    <property type="term" value="F:calcium ion binding"/>
    <property type="evidence" value="ECO:0007669"/>
    <property type="project" value="InterPro"/>
</dbReference>
<keyword evidence="4" id="KW-0514">Muscle protein</keyword>
<comment type="similarity">
    <text evidence="5">Belongs to the troponin C family.</text>
</comment>
<keyword evidence="1" id="KW-0479">Metal-binding</keyword>
<dbReference type="PROSITE" id="PS00018">
    <property type="entry name" value="EF_HAND_1"/>
    <property type="match status" value="5"/>
</dbReference>
<accession>A0A6P4Z209</accession>
<feature type="domain" description="EF-hand" evidence="6">
    <location>
        <begin position="38"/>
        <end position="73"/>
    </location>
</feature>
<evidence type="ECO:0000313" key="7">
    <source>
        <dbReference type="Proteomes" id="UP000515135"/>
    </source>
</evidence>
<evidence type="ECO:0000256" key="2">
    <source>
        <dbReference type="ARBA" id="ARBA00022737"/>
    </source>
</evidence>
<evidence type="ECO:0000256" key="4">
    <source>
        <dbReference type="ARBA" id="ARBA00023179"/>
    </source>
</evidence>
<evidence type="ECO:0000259" key="6">
    <source>
        <dbReference type="PROSITE" id="PS50222"/>
    </source>
</evidence>
<dbReference type="CDD" id="cd00051">
    <property type="entry name" value="EFh"/>
    <property type="match status" value="2"/>
</dbReference>
<dbReference type="SMART" id="SM00054">
    <property type="entry name" value="EFh"/>
    <property type="match status" value="5"/>
</dbReference>
<dbReference type="RefSeq" id="XP_019623601.1">
    <property type="nucleotide sequence ID" value="XM_019768042.1"/>
</dbReference>
<reference evidence="8" key="1">
    <citation type="submission" date="2025-08" db="UniProtKB">
        <authorList>
            <consortium name="RefSeq"/>
        </authorList>
    </citation>
    <scope>IDENTIFICATION</scope>
    <source>
        <tissue evidence="8">Gonad</tissue>
    </source>
</reference>
<dbReference type="GeneID" id="109469520"/>
<name>A0A6P4Z209_BRABE</name>
<keyword evidence="3" id="KW-0106">Calcium</keyword>
<dbReference type="InterPro" id="IPR011992">
    <property type="entry name" value="EF-hand-dom_pair"/>
</dbReference>
<dbReference type="InterPro" id="IPR050230">
    <property type="entry name" value="CALM/Myosin/TropC-like"/>
</dbReference>
<evidence type="ECO:0000313" key="8">
    <source>
        <dbReference type="RefSeq" id="XP_019623601.1"/>
    </source>
</evidence>
<dbReference type="AlphaFoldDB" id="A0A6P4Z209"/>
<dbReference type="GO" id="GO:0016460">
    <property type="term" value="C:myosin II complex"/>
    <property type="evidence" value="ECO:0007669"/>
    <property type="project" value="TreeGrafter"/>
</dbReference>
<dbReference type="Pfam" id="PF13499">
    <property type="entry name" value="EF-hand_7"/>
    <property type="match status" value="2"/>
</dbReference>